<organism evidence="1 2">
    <name type="scientific">Amycolatopsis coloradensis</name>
    <dbReference type="NCBI Taxonomy" id="76021"/>
    <lineage>
        <taxon>Bacteria</taxon>
        <taxon>Bacillati</taxon>
        <taxon>Actinomycetota</taxon>
        <taxon>Actinomycetes</taxon>
        <taxon>Pseudonocardiales</taxon>
        <taxon>Pseudonocardiaceae</taxon>
        <taxon>Amycolatopsis</taxon>
    </lineage>
</organism>
<accession>A0ACD5BJB6</accession>
<keyword evidence="2" id="KW-1185">Reference proteome</keyword>
<protein>
    <submittedName>
        <fullName evidence="1">Uncharacterized protein</fullName>
    </submittedName>
</protein>
<dbReference type="EMBL" id="CP150484">
    <property type="protein sequence ID" value="WYW19534.1"/>
    <property type="molecule type" value="Genomic_DNA"/>
</dbReference>
<evidence type="ECO:0000313" key="1">
    <source>
        <dbReference type="EMBL" id="WYW19534.1"/>
    </source>
</evidence>
<gene>
    <name evidence="1" type="ORF">LCL61_28715</name>
</gene>
<name>A0ACD5BJB6_9PSEU</name>
<sequence>MEPYSPYACSPDVTIRCRDARPTASTSWPIETNVDELTDMDFVFLTLTDGTAKKAIVAALEATEIPFTDCGVGLYRVDDALAGQVRTTTSSPDHRDIARQNIPFSDGELDEYDQNVQIAEVNCLNAVMAVLKWKKLNGIYLDLDREFNSVYVLDGNTMINDTGKADADHDHT</sequence>
<dbReference type="Proteomes" id="UP001456344">
    <property type="component" value="Chromosome"/>
</dbReference>
<evidence type="ECO:0000313" key="2">
    <source>
        <dbReference type="Proteomes" id="UP001456344"/>
    </source>
</evidence>
<reference evidence="1" key="1">
    <citation type="submission" date="2023-10" db="EMBL/GenBank/DDBJ databases">
        <title>Whole genome sequencing of actinobacterial strain Amycolatopsis sp. (BCA-696) identifies the underlying plant growth-promoting genes.</title>
        <authorList>
            <person name="Gandham P."/>
            <person name="Vadla N."/>
            <person name="Saji A."/>
            <person name="Srinivas V."/>
            <person name="Ruperao P."/>
            <person name="Selvanayagam S."/>
            <person name="Saxena R.K."/>
            <person name="Rathore A."/>
            <person name="Gopalakrishnan S."/>
            <person name="Thakur V."/>
        </authorList>
    </citation>
    <scope>NUCLEOTIDE SEQUENCE</scope>
    <source>
        <strain evidence="1">BCA-696</strain>
    </source>
</reference>
<proteinExistence type="predicted"/>